<dbReference type="Proteomes" id="UP000738349">
    <property type="component" value="Unassembled WGS sequence"/>
</dbReference>
<feature type="region of interest" description="Disordered" evidence="1">
    <location>
        <begin position="289"/>
        <end position="308"/>
    </location>
</feature>
<name>A0A9P9E5L3_9HYPO</name>
<gene>
    <name evidence="3" type="ORF">EDB81DRAFT_950411</name>
</gene>
<comment type="caution">
    <text evidence="3">The sequence shown here is derived from an EMBL/GenBank/DDBJ whole genome shotgun (WGS) entry which is preliminary data.</text>
</comment>
<evidence type="ECO:0000313" key="3">
    <source>
        <dbReference type="EMBL" id="KAH7130992.1"/>
    </source>
</evidence>
<feature type="transmembrane region" description="Helical" evidence="2">
    <location>
        <begin position="325"/>
        <end position="344"/>
    </location>
</feature>
<dbReference type="PANTHER" id="PTHR37048">
    <property type="entry name" value="QUESTIONABLE PROTEIN"/>
    <property type="match status" value="1"/>
</dbReference>
<dbReference type="AlphaFoldDB" id="A0A9P9E5L3"/>
<keyword evidence="4" id="KW-1185">Reference proteome</keyword>
<keyword evidence="2" id="KW-0472">Membrane</keyword>
<keyword evidence="2" id="KW-1133">Transmembrane helix</keyword>
<evidence type="ECO:0000256" key="1">
    <source>
        <dbReference type="SAM" id="MobiDB-lite"/>
    </source>
</evidence>
<evidence type="ECO:0000256" key="2">
    <source>
        <dbReference type="SAM" id="Phobius"/>
    </source>
</evidence>
<keyword evidence="2" id="KW-0812">Transmembrane</keyword>
<protein>
    <submittedName>
        <fullName evidence="3">Uncharacterized protein</fullName>
    </submittedName>
</protein>
<dbReference type="EMBL" id="JAGMUV010000017">
    <property type="protein sequence ID" value="KAH7130992.1"/>
    <property type="molecule type" value="Genomic_DNA"/>
</dbReference>
<evidence type="ECO:0000313" key="4">
    <source>
        <dbReference type="Proteomes" id="UP000738349"/>
    </source>
</evidence>
<feature type="region of interest" description="Disordered" evidence="1">
    <location>
        <begin position="164"/>
        <end position="187"/>
    </location>
</feature>
<dbReference type="OrthoDB" id="3537171at2759"/>
<sequence length="351" mass="39658">MPKAHRKYPDYRVHPTVRPQQSCLLAGKIMWLPKQSELQRDLGIDDGCYNHPVVVLSPFPESEKVIVLLITSLKGRAIKDCRWTQDVRAGHLPVHPCDPHPDNGKVLRLKSNRELTKKSYVKTMKKLKIPLHCLRDYHGRHGLYCIFTAASYKELLESAQFQPPIGSPSHTRTNHRASPELIWPNSSGPDTTGFPTLHYTNRPLFTPPGQSYQAQHAHRVNPLPVASTYADIAEMLPSQYARIELHPPRLSARSSPSAFQPNSYSNVELERQIRAVTAARTISYGTIIPSNTTMNTRPDTRRGRGHLPSPVQYERRAVNDMNEGCLFTTWFLILCIVVTIGFWTSSARSDG</sequence>
<dbReference type="PANTHER" id="PTHR37048:SF2">
    <property type="entry name" value="QUESTIONABLE PROTEIN"/>
    <property type="match status" value="1"/>
</dbReference>
<organism evidence="3 4">
    <name type="scientific">Dactylonectria macrodidyma</name>
    <dbReference type="NCBI Taxonomy" id="307937"/>
    <lineage>
        <taxon>Eukaryota</taxon>
        <taxon>Fungi</taxon>
        <taxon>Dikarya</taxon>
        <taxon>Ascomycota</taxon>
        <taxon>Pezizomycotina</taxon>
        <taxon>Sordariomycetes</taxon>
        <taxon>Hypocreomycetidae</taxon>
        <taxon>Hypocreales</taxon>
        <taxon>Nectriaceae</taxon>
        <taxon>Dactylonectria</taxon>
    </lineage>
</organism>
<proteinExistence type="predicted"/>
<accession>A0A9P9E5L3</accession>
<reference evidence="3" key="1">
    <citation type="journal article" date="2021" name="Nat. Commun.">
        <title>Genetic determinants of endophytism in the Arabidopsis root mycobiome.</title>
        <authorList>
            <person name="Mesny F."/>
            <person name="Miyauchi S."/>
            <person name="Thiergart T."/>
            <person name="Pickel B."/>
            <person name="Atanasova L."/>
            <person name="Karlsson M."/>
            <person name="Huettel B."/>
            <person name="Barry K.W."/>
            <person name="Haridas S."/>
            <person name="Chen C."/>
            <person name="Bauer D."/>
            <person name="Andreopoulos W."/>
            <person name="Pangilinan J."/>
            <person name="LaButti K."/>
            <person name="Riley R."/>
            <person name="Lipzen A."/>
            <person name="Clum A."/>
            <person name="Drula E."/>
            <person name="Henrissat B."/>
            <person name="Kohler A."/>
            <person name="Grigoriev I.V."/>
            <person name="Martin F.M."/>
            <person name="Hacquard S."/>
        </authorList>
    </citation>
    <scope>NUCLEOTIDE SEQUENCE</scope>
    <source>
        <strain evidence="3">MPI-CAGE-AT-0147</strain>
    </source>
</reference>